<evidence type="ECO:0000313" key="2">
    <source>
        <dbReference type="Proteomes" id="UP000824099"/>
    </source>
</evidence>
<dbReference type="GO" id="GO:0016853">
    <property type="term" value="F:isomerase activity"/>
    <property type="evidence" value="ECO:0007669"/>
    <property type="project" value="UniProtKB-KW"/>
</dbReference>
<protein>
    <submittedName>
        <fullName evidence="1">Xylose isomerase</fullName>
    </submittedName>
</protein>
<sequence>KEALRYICDTISALGSLKNKIQGIHLNSSLSGEYVQDFLDKRAQIKLNSNIMPHIIKIDQHLPWKTQELTELLQLIEVKYLVHELYYSNFEELESLIAKQKSLLK</sequence>
<reference evidence="1" key="1">
    <citation type="submission" date="2020-10" db="EMBL/GenBank/DDBJ databases">
        <authorList>
            <person name="Gilroy R."/>
        </authorList>
    </citation>
    <scope>NUCLEOTIDE SEQUENCE</scope>
    <source>
        <strain evidence="1">CHK160-1198</strain>
    </source>
</reference>
<dbReference type="AlphaFoldDB" id="A0A9D1MRK7"/>
<reference evidence="1" key="2">
    <citation type="journal article" date="2021" name="PeerJ">
        <title>Extensive microbial diversity within the chicken gut microbiome revealed by metagenomics and culture.</title>
        <authorList>
            <person name="Gilroy R."/>
            <person name="Ravi A."/>
            <person name="Getino M."/>
            <person name="Pursley I."/>
            <person name="Horton D.L."/>
            <person name="Alikhan N.F."/>
            <person name="Baker D."/>
            <person name="Gharbi K."/>
            <person name="Hall N."/>
            <person name="Watson M."/>
            <person name="Adriaenssens E.M."/>
            <person name="Foster-Nyarko E."/>
            <person name="Jarju S."/>
            <person name="Secka A."/>
            <person name="Antonio M."/>
            <person name="Oren A."/>
            <person name="Chaudhuri R.R."/>
            <person name="La Ragione R."/>
            <person name="Hildebrand F."/>
            <person name="Pallen M.J."/>
        </authorList>
    </citation>
    <scope>NUCLEOTIDE SEQUENCE</scope>
    <source>
        <strain evidence="1">CHK160-1198</strain>
    </source>
</reference>
<name>A0A9D1MRK7_9FIRM</name>
<dbReference type="Proteomes" id="UP000824099">
    <property type="component" value="Unassembled WGS sequence"/>
</dbReference>
<comment type="caution">
    <text evidence="1">The sequence shown here is derived from an EMBL/GenBank/DDBJ whole genome shotgun (WGS) entry which is preliminary data.</text>
</comment>
<evidence type="ECO:0000313" key="1">
    <source>
        <dbReference type="EMBL" id="HIU64902.1"/>
    </source>
</evidence>
<accession>A0A9D1MRK7</accession>
<organism evidence="1 2">
    <name type="scientific">Candidatus Avacidaminococcus intestinavium</name>
    <dbReference type="NCBI Taxonomy" id="2840684"/>
    <lineage>
        <taxon>Bacteria</taxon>
        <taxon>Bacillati</taxon>
        <taxon>Bacillota</taxon>
        <taxon>Negativicutes</taxon>
        <taxon>Acidaminococcales</taxon>
        <taxon>Acidaminococcaceae</taxon>
        <taxon>Acidaminococcaceae incertae sedis</taxon>
        <taxon>Candidatus Avacidaminococcus</taxon>
    </lineage>
</organism>
<keyword evidence="1" id="KW-0413">Isomerase</keyword>
<proteinExistence type="predicted"/>
<dbReference type="EMBL" id="DVNI01000132">
    <property type="protein sequence ID" value="HIU64902.1"/>
    <property type="molecule type" value="Genomic_DNA"/>
</dbReference>
<feature type="non-terminal residue" evidence="1">
    <location>
        <position position="1"/>
    </location>
</feature>
<gene>
    <name evidence="1" type="ORF">IAB06_07715</name>
</gene>